<dbReference type="EMBL" id="CP017077">
    <property type="protein sequence ID" value="AOR80483.1"/>
    <property type="molecule type" value="Genomic_DNA"/>
</dbReference>
<gene>
    <name evidence="2" type="ORF">BES08_26870</name>
</gene>
<protein>
    <submittedName>
        <fullName evidence="2">Limonene-1,2-epoxide hydrolase</fullName>
    </submittedName>
</protein>
<dbReference type="Pfam" id="PF12680">
    <property type="entry name" value="SnoaL_2"/>
    <property type="match status" value="1"/>
</dbReference>
<dbReference type="InterPro" id="IPR032710">
    <property type="entry name" value="NTF2-like_dom_sf"/>
</dbReference>
<feature type="domain" description="SnoaL-like" evidence="1">
    <location>
        <begin position="9"/>
        <end position="118"/>
    </location>
</feature>
<organism evidence="2 3">
    <name type="scientific">Novosphingobium resinovorum</name>
    <dbReference type="NCBI Taxonomy" id="158500"/>
    <lineage>
        <taxon>Bacteria</taxon>
        <taxon>Pseudomonadati</taxon>
        <taxon>Pseudomonadota</taxon>
        <taxon>Alphaproteobacteria</taxon>
        <taxon>Sphingomonadales</taxon>
        <taxon>Sphingomonadaceae</taxon>
        <taxon>Novosphingobium</taxon>
    </lineage>
</organism>
<dbReference type="SUPFAM" id="SSF54427">
    <property type="entry name" value="NTF2-like"/>
    <property type="match status" value="1"/>
</dbReference>
<keyword evidence="2" id="KW-0378">Hydrolase</keyword>
<dbReference type="RefSeq" id="WP_069709870.1">
    <property type="nucleotide sequence ID" value="NZ_CP017077.1"/>
</dbReference>
<dbReference type="AlphaFoldDB" id="A0A1D8AEC7"/>
<dbReference type="Proteomes" id="UP000094626">
    <property type="component" value="Plasmid pSA2"/>
</dbReference>
<dbReference type="InterPro" id="IPR037401">
    <property type="entry name" value="SnoaL-like"/>
</dbReference>
<geneLocation type="plasmid" evidence="2 3">
    <name>pSA2</name>
</geneLocation>
<evidence type="ECO:0000313" key="3">
    <source>
        <dbReference type="Proteomes" id="UP000094626"/>
    </source>
</evidence>
<dbReference type="Gene3D" id="3.10.450.50">
    <property type="match status" value="1"/>
</dbReference>
<proteinExistence type="predicted"/>
<sequence>MGIEIEDKVREFCAAWGDGSDTSRPDVDRILAMMAQDAEWQLWVPGGPIVKGQAALRAEIERQMGFATNNKCNEVNIVSNERMVMQERSDTAIIMGRPCPHQMVAIYEFDDDGLIVRWREYLDMADLTRKMGIDEAAAGGSEIPEQAATGASA</sequence>
<dbReference type="GO" id="GO:0016787">
    <property type="term" value="F:hydrolase activity"/>
    <property type="evidence" value="ECO:0007669"/>
    <property type="project" value="UniProtKB-KW"/>
</dbReference>
<evidence type="ECO:0000313" key="2">
    <source>
        <dbReference type="EMBL" id="AOR80483.1"/>
    </source>
</evidence>
<evidence type="ECO:0000259" key="1">
    <source>
        <dbReference type="Pfam" id="PF12680"/>
    </source>
</evidence>
<keyword evidence="3" id="KW-1185">Reference proteome</keyword>
<name>A0A1D8AEC7_9SPHN</name>
<dbReference type="KEGG" id="nre:BES08_26870"/>
<reference evidence="3" key="1">
    <citation type="journal article" date="2017" name="J. Biotechnol.">
        <title>Complete genome sequence of Novosphingobium resinovorum SA1, a versatile xenobiotic-degrading bacterium capable of utilizing sulfanilic acid.</title>
        <authorList>
            <person name="Hegedus B."/>
            <person name="Kos P.B."/>
            <person name="Balint B."/>
            <person name="Maroti G."/>
            <person name="Gan H.M."/>
            <person name="Perei K."/>
            <person name="Rakhely G."/>
        </authorList>
    </citation>
    <scope>NUCLEOTIDE SEQUENCE [LARGE SCALE GENOMIC DNA]</scope>
    <source>
        <strain evidence="3">SA1</strain>
    </source>
</reference>
<dbReference type="OrthoDB" id="9781757at2"/>
<keyword evidence="2" id="KW-0614">Plasmid</keyword>
<accession>A0A1D8AEC7</accession>